<dbReference type="GO" id="GO:2000641">
    <property type="term" value="P:regulation of early endosome to late endosome transport"/>
    <property type="evidence" value="ECO:0007669"/>
    <property type="project" value="InterPro"/>
</dbReference>
<proteinExistence type="predicted"/>
<reference evidence="3 4" key="1">
    <citation type="submission" date="2023-10" db="EMBL/GenBank/DDBJ databases">
        <authorList>
            <person name="Maclean D."/>
            <person name="Macfadyen A."/>
        </authorList>
    </citation>
    <scope>NUCLEOTIDE SEQUENCE [LARGE SCALE GENOMIC DNA]</scope>
</reference>
<evidence type="ECO:0000259" key="2">
    <source>
        <dbReference type="Pfam" id="PF19432"/>
    </source>
</evidence>
<dbReference type="InterPro" id="IPR044978">
    <property type="entry name" value="GRV2/DNAJC13"/>
</dbReference>
<evidence type="ECO:0000313" key="3">
    <source>
        <dbReference type="EMBL" id="CAK0737348.1"/>
    </source>
</evidence>
<dbReference type="AlphaFoldDB" id="A0AAV1HTW1"/>
<gene>
    <name evidence="3" type="ORF">CVIRNUC_000897</name>
</gene>
<dbReference type="PANTHER" id="PTHR36983:SF2">
    <property type="entry name" value="DNAJ HOMOLOG SUBFAMILY C MEMBER 13"/>
    <property type="match status" value="1"/>
</dbReference>
<evidence type="ECO:0000256" key="1">
    <source>
        <dbReference type="SAM" id="MobiDB-lite"/>
    </source>
</evidence>
<protein>
    <recommendedName>
        <fullName evidence="2">DnaJ homologue subfamily C GRV2/DNAJC13 N-terminal domain-containing protein</fullName>
    </recommendedName>
</protein>
<organism evidence="3 4">
    <name type="scientific">Coccomyxa viridis</name>
    <dbReference type="NCBI Taxonomy" id="1274662"/>
    <lineage>
        <taxon>Eukaryota</taxon>
        <taxon>Viridiplantae</taxon>
        <taxon>Chlorophyta</taxon>
        <taxon>core chlorophytes</taxon>
        <taxon>Trebouxiophyceae</taxon>
        <taxon>Trebouxiophyceae incertae sedis</taxon>
        <taxon>Coccomyxaceae</taxon>
        <taxon>Coccomyxa</taxon>
    </lineage>
</organism>
<dbReference type="EMBL" id="CAUYUE010000001">
    <property type="protein sequence ID" value="CAK0737348.1"/>
    <property type="molecule type" value="Genomic_DNA"/>
</dbReference>
<dbReference type="PANTHER" id="PTHR36983">
    <property type="entry name" value="DNAJ HOMOLOG SUBFAMILY C MEMBER 13"/>
    <property type="match status" value="1"/>
</dbReference>
<accession>A0AAV1HTW1</accession>
<dbReference type="InterPro" id="IPR045802">
    <property type="entry name" value="GRV2/DNAJC13_N"/>
</dbReference>
<comment type="caution">
    <text evidence="3">The sequence shown here is derived from an EMBL/GenBank/DDBJ whole genome shotgun (WGS) entry which is preliminary data.</text>
</comment>
<dbReference type="Proteomes" id="UP001314263">
    <property type="component" value="Unassembled WGS sequence"/>
</dbReference>
<keyword evidence="4" id="KW-1185">Reference proteome</keyword>
<feature type="region of interest" description="Disordered" evidence="1">
    <location>
        <begin position="1"/>
        <end position="25"/>
    </location>
</feature>
<dbReference type="GO" id="GO:0006898">
    <property type="term" value="P:receptor-mediated endocytosis"/>
    <property type="evidence" value="ECO:0007669"/>
    <property type="project" value="TreeGrafter"/>
</dbReference>
<dbReference type="Pfam" id="PF19432">
    <property type="entry name" value="RME-8_N"/>
    <property type="match status" value="1"/>
</dbReference>
<dbReference type="GO" id="GO:0007032">
    <property type="term" value="P:endosome organization"/>
    <property type="evidence" value="ECO:0007669"/>
    <property type="project" value="InterPro"/>
</dbReference>
<evidence type="ECO:0000313" key="4">
    <source>
        <dbReference type="Proteomes" id="UP001314263"/>
    </source>
</evidence>
<name>A0AAV1HTW1_9CHLO</name>
<feature type="domain" description="DnaJ homologue subfamily C GRV2/DNAJC13 N-terminal" evidence="2">
    <location>
        <begin position="29"/>
        <end position="254"/>
    </location>
</feature>
<sequence length="321" mass="35168">MTAAGAVDHLIGQMRKQQDPQMPPDCVGRYSCTKSSWRGRYRRIMCVTPNAVITQHPDNLAITNTYLFIGESDIDGISAAPVDQNAEEQEFTLSARSDKKSKYKAVKFSCKQRAALLTALYQCMSQAAMQGHCPIALKLLGTPDVYSAYKLKKGAWVPAKMRITSFAVEKIDSQGGVLWRLEYRHMGSPGAICLISGVNDPGAVFALSGKVGRSPRVFAARDRDGLLRQMQAAALKRMGITIAVNKQAQQTGQELLDQVANAERERAATPDEVPLGQWEAVRVRPDYDAALTSQALLASSEEAKDILQACPSPHDLCLDWI</sequence>
<dbReference type="GO" id="GO:0010008">
    <property type="term" value="C:endosome membrane"/>
    <property type="evidence" value="ECO:0007669"/>
    <property type="project" value="TreeGrafter"/>
</dbReference>